<sequence>MKIHIFGASSSGVTTLGNALSNDLNIPYFDSDEYYWEKSDPPFTVRRNPSDRTLMIKKDIEQTDDWILGGSIISWGDIFPSFDLIVFLWVPPHIRMERLREREFSRYGNIIYTDPARIKQYNDFMAWAADYDNHTGIATRTLDAHENWLHQTTSPTLAIRGDFTTEQRIDLILNKLSEL</sequence>
<dbReference type="Gene3D" id="3.40.50.300">
    <property type="entry name" value="P-loop containing nucleotide triphosphate hydrolases"/>
    <property type="match status" value="1"/>
</dbReference>
<dbReference type="InterPro" id="IPR052922">
    <property type="entry name" value="Cytidylate_Kinase-2"/>
</dbReference>
<gene>
    <name evidence="1" type="ORF">VB264_01950</name>
</gene>
<dbReference type="EMBL" id="JAYFUL010000001">
    <property type="protein sequence ID" value="MEA5256526.1"/>
    <property type="molecule type" value="Genomic_DNA"/>
</dbReference>
<keyword evidence="1" id="KW-0418">Kinase</keyword>
<dbReference type="InterPro" id="IPR027417">
    <property type="entry name" value="P-loop_NTPase"/>
</dbReference>
<proteinExistence type="predicted"/>
<name>A0ABU5QHJ2_9BACT</name>
<dbReference type="NCBIfam" id="NF004861">
    <property type="entry name" value="PRK06217.1"/>
    <property type="match status" value="1"/>
</dbReference>
<dbReference type="RefSeq" id="WP_323246299.1">
    <property type="nucleotide sequence ID" value="NZ_JAYFUL010000001.1"/>
</dbReference>
<accession>A0ABU5QHJ2</accession>
<dbReference type="PANTHER" id="PTHR37816">
    <property type="entry name" value="YALI0E33011P"/>
    <property type="match status" value="1"/>
</dbReference>
<evidence type="ECO:0000313" key="2">
    <source>
        <dbReference type="Proteomes" id="UP001304671"/>
    </source>
</evidence>
<organism evidence="1 2">
    <name type="scientific">Arcicella aquatica</name>
    <dbReference type="NCBI Taxonomy" id="217141"/>
    <lineage>
        <taxon>Bacteria</taxon>
        <taxon>Pseudomonadati</taxon>
        <taxon>Bacteroidota</taxon>
        <taxon>Cytophagia</taxon>
        <taxon>Cytophagales</taxon>
        <taxon>Flectobacillaceae</taxon>
        <taxon>Arcicella</taxon>
    </lineage>
</organism>
<reference evidence="1 2" key="1">
    <citation type="submission" date="2023-12" db="EMBL/GenBank/DDBJ databases">
        <title>Novel species of the genus Arcicella isolated from rivers.</title>
        <authorList>
            <person name="Lu H."/>
        </authorList>
    </citation>
    <scope>NUCLEOTIDE SEQUENCE [LARGE SCALE GENOMIC DNA]</scope>
    <source>
        <strain evidence="1 2">LMG 21963</strain>
    </source>
</reference>
<keyword evidence="2" id="KW-1185">Reference proteome</keyword>
<protein>
    <submittedName>
        <fullName evidence="1">Adenylate kinase</fullName>
    </submittedName>
</protein>
<dbReference type="Proteomes" id="UP001304671">
    <property type="component" value="Unassembled WGS sequence"/>
</dbReference>
<evidence type="ECO:0000313" key="1">
    <source>
        <dbReference type="EMBL" id="MEA5256526.1"/>
    </source>
</evidence>
<dbReference type="SUPFAM" id="SSF52540">
    <property type="entry name" value="P-loop containing nucleoside triphosphate hydrolases"/>
    <property type="match status" value="1"/>
</dbReference>
<dbReference type="GO" id="GO:0016301">
    <property type="term" value="F:kinase activity"/>
    <property type="evidence" value="ECO:0007669"/>
    <property type="project" value="UniProtKB-KW"/>
</dbReference>
<dbReference type="PANTHER" id="PTHR37816:SF2">
    <property type="entry name" value="DNA TOPOLOGY MODULATION PROTEIN FLAR-RELATED PROTEIN"/>
    <property type="match status" value="1"/>
</dbReference>
<comment type="caution">
    <text evidence="1">The sequence shown here is derived from an EMBL/GenBank/DDBJ whole genome shotgun (WGS) entry which is preliminary data.</text>
</comment>
<keyword evidence="1" id="KW-0808">Transferase</keyword>